<gene>
    <name evidence="3" type="ORF">GCM10007043_06890</name>
</gene>
<dbReference type="AlphaFoldDB" id="A0A8J3FA48"/>
<keyword evidence="1" id="KW-0732">Signal</keyword>
<comment type="caution">
    <text evidence="3">The sequence shown here is derived from an EMBL/GenBank/DDBJ whole genome shotgun (WGS) entry which is preliminary data.</text>
</comment>
<organism evidence="3 4">
    <name type="scientific">Calditerricola satsumensis</name>
    <dbReference type="NCBI Taxonomy" id="373054"/>
    <lineage>
        <taxon>Bacteria</taxon>
        <taxon>Bacillati</taxon>
        <taxon>Bacillota</taxon>
        <taxon>Bacilli</taxon>
        <taxon>Bacillales</taxon>
        <taxon>Bacillaceae</taxon>
        <taxon>Calditerricola</taxon>
    </lineage>
</organism>
<sequence>MKAGIMKGYNETKFGANDFITREQMAVTFVRAFGYEDEAAGLNLSIKFADAAQVSDWAKADVALAAEIGFIQGDGTNFNPKGNAERQAVARLAYEFYKNKDVYVKKAEEVVIANLKVVSVTVINSKKIEVTFNDGSKQTVDLLEALKPNVETEVKVTYKGKEFVVKVKWEADNVLQKLLVDSNTVTINDTNYVVASNAALTVNGLYVAFGTDALRVFQVGKPVQFTTNGAPTPVIISMSATYPSVKGRVSEVGVNTNGQYVVVDGKTLQFANTWWFVDTSGNVNAGSSSSIAQGQTYTFITNDEGKVVTAFAHAANTAAGVVTATGTDIEGKNYVVIDGKRYAFVTTPTIRLHGTTKSFADIGSVVSGGSKIIGNAILNAKGEVNTLDLYYETLTGSFGTTSSATGDVGLDTNGTPGIDYYVKTGLNTFSTPTSAATVVPSVTIILDGKQTKSDGTAYTLADLNTYLGDSANTNARVKLTFNKSGQVIAIEAKKDVVQGVVTATRVVNNSEYYVTLNGKEYRLTGNAVTRFFAPDGNGVPQASGGYHDEVASGQRVIVYAVLDFQGRIVDFVKAPNSGTAGTPQIANLVGATVVATPTEKGVNSSGSETYAAAGTIRVMDQFGNIYELTLASGTNVGAQIIKNGETVSFSSIKKGDIVDVYYTGSTSPYDAEYVVIR</sequence>
<evidence type="ECO:0000313" key="4">
    <source>
        <dbReference type="Proteomes" id="UP000637720"/>
    </source>
</evidence>
<evidence type="ECO:0000313" key="3">
    <source>
        <dbReference type="EMBL" id="GGJ95729.1"/>
    </source>
</evidence>
<dbReference type="RefSeq" id="WP_188816802.1">
    <property type="nucleotide sequence ID" value="NZ_BMOF01000009.1"/>
</dbReference>
<dbReference type="PROSITE" id="PS51272">
    <property type="entry name" value="SLH"/>
    <property type="match status" value="2"/>
</dbReference>
<reference evidence="3" key="2">
    <citation type="submission" date="2020-09" db="EMBL/GenBank/DDBJ databases">
        <authorList>
            <person name="Sun Q."/>
            <person name="Ohkuma M."/>
        </authorList>
    </citation>
    <scope>NUCLEOTIDE SEQUENCE</scope>
    <source>
        <strain evidence="3">JCM 14719</strain>
    </source>
</reference>
<dbReference type="EMBL" id="BMOF01000009">
    <property type="protein sequence ID" value="GGJ95729.1"/>
    <property type="molecule type" value="Genomic_DNA"/>
</dbReference>
<name>A0A8J3FA48_9BACI</name>
<keyword evidence="4" id="KW-1185">Reference proteome</keyword>
<dbReference type="Pfam" id="PF00395">
    <property type="entry name" value="SLH"/>
    <property type="match status" value="2"/>
</dbReference>
<dbReference type="InterPro" id="IPR001119">
    <property type="entry name" value="SLH_dom"/>
</dbReference>
<proteinExistence type="predicted"/>
<evidence type="ECO:0000259" key="2">
    <source>
        <dbReference type="PROSITE" id="PS51272"/>
    </source>
</evidence>
<evidence type="ECO:0000256" key="1">
    <source>
        <dbReference type="ARBA" id="ARBA00022729"/>
    </source>
</evidence>
<protein>
    <recommendedName>
        <fullName evidence="2">SLH domain-containing protein</fullName>
    </recommendedName>
</protein>
<accession>A0A8J3FA48</accession>
<dbReference type="Proteomes" id="UP000637720">
    <property type="component" value="Unassembled WGS sequence"/>
</dbReference>
<feature type="domain" description="SLH" evidence="2">
    <location>
        <begin position="1"/>
        <end position="43"/>
    </location>
</feature>
<reference evidence="3" key="1">
    <citation type="journal article" date="2014" name="Int. J. Syst. Evol. Microbiol.">
        <title>Complete genome sequence of Corynebacterium casei LMG S-19264T (=DSM 44701T), isolated from a smear-ripened cheese.</title>
        <authorList>
            <consortium name="US DOE Joint Genome Institute (JGI-PGF)"/>
            <person name="Walter F."/>
            <person name="Albersmeier A."/>
            <person name="Kalinowski J."/>
            <person name="Ruckert C."/>
        </authorList>
    </citation>
    <scope>NUCLEOTIDE SEQUENCE</scope>
    <source>
        <strain evidence="3">JCM 14719</strain>
    </source>
</reference>
<feature type="domain" description="SLH" evidence="2">
    <location>
        <begin position="45"/>
        <end position="107"/>
    </location>
</feature>